<dbReference type="Pfam" id="PF13699">
    <property type="entry name" value="eCIS_core"/>
    <property type="match status" value="1"/>
</dbReference>
<feature type="compositionally biased region" description="Polar residues" evidence="1">
    <location>
        <begin position="19"/>
        <end position="29"/>
    </location>
</feature>
<reference evidence="3 4" key="1">
    <citation type="submission" date="2022-05" db="EMBL/GenBank/DDBJ databases">
        <title>Genome Resource of Streptomyces lavenduligriseus GA1-1, a Strain with Broad-Spectrum Antifungal Activity against Phytopathogenic Fungi.</title>
        <authorList>
            <person name="Qi D."/>
        </authorList>
    </citation>
    <scope>NUCLEOTIDE SEQUENCE [LARGE SCALE GENOMIC DNA]</scope>
    <source>
        <strain evidence="3 4">GA1-1</strain>
    </source>
</reference>
<accession>A0ABT0NSZ6</accession>
<feature type="region of interest" description="Disordered" evidence="1">
    <location>
        <begin position="1"/>
        <end position="33"/>
    </location>
</feature>
<dbReference type="Proteomes" id="UP001202052">
    <property type="component" value="Unassembled WGS sequence"/>
</dbReference>
<organism evidence="3 4">
    <name type="scientific">Streptomyces lavenduligriseus</name>
    <dbReference type="NCBI Taxonomy" id="67315"/>
    <lineage>
        <taxon>Bacteria</taxon>
        <taxon>Bacillati</taxon>
        <taxon>Actinomycetota</taxon>
        <taxon>Actinomycetes</taxon>
        <taxon>Kitasatosporales</taxon>
        <taxon>Streptomycetaceae</taxon>
        <taxon>Streptomyces</taxon>
    </lineage>
</organism>
<evidence type="ECO:0000313" key="3">
    <source>
        <dbReference type="EMBL" id="MCL3994431.1"/>
    </source>
</evidence>
<evidence type="ECO:0000256" key="1">
    <source>
        <dbReference type="SAM" id="MobiDB-lite"/>
    </source>
</evidence>
<dbReference type="EMBL" id="JAMCCK010000018">
    <property type="protein sequence ID" value="MCL3994431.1"/>
    <property type="molecule type" value="Genomic_DNA"/>
</dbReference>
<dbReference type="InterPro" id="IPR025295">
    <property type="entry name" value="eCIS_core_dom"/>
</dbReference>
<keyword evidence="4" id="KW-1185">Reference proteome</keyword>
<proteinExistence type="predicted"/>
<sequence length="441" mass="47363">MHAKEQPEKDAGRRRLVNPTRQAPVTQPVTGAMSPRAAVSLQRAVGNAAVARMIEEQRGTGHDHGAAVQRCTGHEDVPAVQRSTVHDVLRSSGRPLDDSVRSDMEARLGADFSDVRVHTGSAARASAAEVGARAYTSGNHVVIGDGGADRHTLAHELTHVIQQRQGPVSATDNGAGLRVSDPSDRFEREAEANATRVLAGPAPHRGESVQRAATGTDRGMGGTVQRAPATGGAHAQGEHIFNALDALAKEAGTTLADRVTARIGLLDGQDLSPEQKVRKATKTWNYQVHKESLNTAATLAGELRDNERFRSATRGEPMDAQGNDPNSMRYGAFVTQVRQALRDCGTPDWNNGAALVALRENLVATITDQVARGVKRNTDLGNSRDRAEFDTWYTNTETQMKALFNELIGAARAVHDALFTTAHAAFGYEEGETIPTDLYRQ</sequence>
<gene>
    <name evidence="3" type="ORF">M4438_13000</name>
</gene>
<feature type="compositionally biased region" description="Basic and acidic residues" evidence="1">
    <location>
        <begin position="1"/>
        <end position="13"/>
    </location>
</feature>
<dbReference type="RefSeq" id="WP_249459281.1">
    <property type="nucleotide sequence ID" value="NZ_JAMCCK010000018.1"/>
</dbReference>
<feature type="domain" description="eCIS core" evidence="2">
    <location>
        <begin position="95"/>
        <end position="166"/>
    </location>
</feature>
<evidence type="ECO:0000259" key="2">
    <source>
        <dbReference type="Pfam" id="PF13699"/>
    </source>
</evidence>
<comment type="caution">
    <text evidence="3">The sequence shown here is derived from an EMBL/GenBank/DDBJ whole genome shotgun (WGS) entry which is preliminary data.</text>
</comment>
<protein>
    <submittedName>
        <fullName evidence="3">DUF4157 domain-containing protein</fullName>
    </submittedName>
</protein>
<evidence type="ECO:0000313" key="4">
    <source>
        <dbReference type="Proteomes" id="UP001202052"/>
    </source>
</evidence>
<name>A0ABT0NSZ6_9ACTN</name>